<evidence type="ECO:0000256" key="1">
    <source>
        <dbReference type="ARBA" id="ARBA00022729"/>
    </source>
</evidence>
<dbReference type="SMART" id="SM00028">
    <property type="entry name" value="TPR"/>
    <property type="match status" value="3"/>
</dbReference>
<dbReference type="SUPFAM" id="SSF48371">
    <property type="entry name" value="ARM repeat"/>
    <property type="match status" value="1"/>
</dbReference>
<dbReference type="PROSITE" id="PS50077">
    <property type="entry name" value="HEAT_REPEAT"/>
    <property type="match status" value="1"/>
</dbReference>
<dbReference type="InterPro" id="IPR010177">
    <property type="entry name" value="Paired_CXXCH_1"/>
</dbReference>
<feature type="region of interest" description="Disordered" evidence="2">
    <location>
        <begin position="305"/>
        <end position="334"/>
    </location>
</feature>
<dbReference type="Gene3D" id="1.25.40.10">
    <property type="entry name" value="Tetratricopeptide repeat domain"/>
    <property type="match status" value="2"/>
</dbReference>
<organism evidence="5 6">
    <name type="scientific">Alloalcanivorax balearicus MACL04</name>
    <dbReference type="NCBI Taxonomy" id="1177182"/>
    <lineage>
        <taxon>Bacteria</taxon>
        <taxon>Pseudomonadati</taxon>
        <taxon>Pseudomonadota</taxon>
        <taxon>Gammaproteobacteria</taxon>
        <taxon>Oceanospirillales</taxon>
        <taxon>Alcanivoracaceae</taxon>
        <taxon>Alloalcanivorax</taxon>
    </lineage>
</organism>
<sequence>MHWVDESQCRQCHQPQFEDWQGSHHQLAMLPPTEDSVRGDFDNARPRHDTESLHFFRENDEFHVRATSADGTPDEFRVAYTFGWAPLQQYLLEMENGQLQALGMAWDTERERWFPLYPEATDAHHPLHWTQPTQNANTHCIECHTSGFQLGYDAKRDHFDSHWRDLGVGCQACHGPASEHLTWARGPERHSDTGPADKGFPLSLTPGTRQLETCAQCHSRRTPLGHPVYGERLDDNYLVSQLSADLYQVDGKILDEVFEHGSFMQSRMQQAGVECSDCHNPHSGQLRAPGNAVCTQCHNPEGQTIRPGLDGSGLQAGDYGNPDHHHHAPGSPGAQCRNCHMPGKVYMGNDLRHDHSFSSPDPVQARALGHSDACMDCHADKKDDELITTFRRWYPDHQPRDSGYARTLFKARAGRPGAARALLAQLARDDLPALRRAALVAELPNYPSAAAQRQLFEALDHPHPNVRRAAIDSATALLPPEQLTPRLRTLLDDPVRAVRVSAAEQMLMLGSRLDASLFEEYEQLQLSLLANAETHFNLANLYQATGRDEQVAPHLRAALERSPAFSPAAIALGQWLDQQTPGAGLPLLQEQARTYPDDANLQHALGLARIRARQLRTGIQALQRAHRLAPDNSQYAWVLAVALHDTGERERALQLLRDQVRQHPANRPLRLGLISYLPAGEERDRLLNELRDLNPDDPVVQAARLQTGMTRKSIPTWGDQ</sequence>
<dbReference type="Pfam" id="PF13646">
    <property type="entry name" value="HEAT_2"/>
    <property type="match status" value="1"/>
</dbReference>
<evidence type="ECO:0000256" key="2">
    <source>
        <dbReference type="SAM" id="MobiDB-lite"/>
    </source>
</evidence>
<dbReference type="InterPro" id="IPR011989">
    <property type="entry name" value="ARM-like"/>
</dbReference>
<dbReference type="InterPro" id="IPR051829">
    <property type="entry name" value="Multiheme_Cytochr_ET"/>
</dbReference>
<keyword evidence="1" id="KW-0732">Signal</keyword>
<dbReference type="InterPro" id="IPR016024">
    <property type="entry name" value="ARM-type_fold"/>
</dbReference>
<dbReference type="InterPro" id="IPR036280">
    <property type="entry name" value="Multihaem_cyt_sf"/>
</dbReference>
<dbReference type="InterPro" id="IPR011990">
    <property type="entry name" value="TPR-like_helical_dom_sf"/>
</dbReference>
<protein>
    <submittedName>
        <fullName evidence="5">Tetratricopeptide repeat domain-containing protein</fullName>
    </submittedName>
</protein>
<dbReference type="InterPro" id="IPR021133">
    <property type="entry name" value="HEAT_type_2"/>
</dbReference>
<evidence type="ECO:0000259" key="4">
    <source>
        <dbReference type="Pfam" id="PF13435"/>
    </source>
</evidence>
<dbReference type="PANTHER" id="PTHR35038:SF8">
    <property type="entry name" value="C-TYPE POLYHEME CYTOCHROME OMCC"/>
    <property type="match status" value="1"/>
</dbReference>
<dbReference type="SUPFAM" id="SSF48452">
    <property type="entry name" value="TPR-like"/>
    <property type="match status" value="1"/>
</dbReference>
<dbReference type="InterPro" id="IPR019734">
    <property type="entry name" value="TPR_rpt"/>
</dbReference>
<dbReference type="Gene3D" id="1.10.1130.10">
    <property type="entry name" value="Flavocytochrome C3, Chain A"/>
    <property type="match status" value="2"/>
</dbReference>
<gene>
    <name evidence="5" type="ORF">MA04_01824</name>
</gene>
<keyword evidence="6" id="KW-1185">Reference proteome</keyword>
<evidence type="ECO:0000313" key="6">
    <source>
        <dbReference type="Proteomes" id="UP001064106"/>
    </source>
</evidence>
<dbReference type="InterPro" id="IPR023155">
    <property type="entry name" value="Cyt_c-552/4"/>
</dbReference>
<feature type="domain" description="Cytochrome c-552/4" evidence="4">
    <location>
        <begin position="8"/>
        <end position="29"/>
    </location>
</feature>
<feature type="domain" description="Cytochrome c-552/4" evidence="4">
    <location>
        <begin position="133"/>
        <end position="175"/>
    </location>
</feature>
<name>A0ABT2QYC4_9GAMM</name>
<feature type="domain" description="Doubled CXXCH motif" evidence="3">
    <location>
        <begin position="274"/>
        <end position="301"/>
    </location>
</feature>
<dbReference type="PANTHER" id="PTHR35038">
    <property type="entry name" value="DISSIMILATORY SULFITE REDUCTASE SIRA"/>
    <property type="match status" value="1"/>
</dbReference>
<dbReference type="Pfam" id="PF14561">
    <property type="entry name" value="TPR_20"/>
    <property type="match status" value="1"/>
</dbReference>
<dbReference type="EMBL" id="ARXS01000008">
    <property type="protein sequence ID" value="MCU5782524.1"/>
    <property type="molecule type" value="Genomic_DNA"/>
</dbReference>
<dbReference type="Gene3D" id="1.25.10.10">
    <property type="entry name" value="Leucine-rich Repeat Variant"/>
    <property type="match status" value="1"/>
</dbReference>
<reference evidence="5" key="1">
    <citation type="submission" date="2012-09" db="EMBL/GenBank/DDBJ databases">
        <title>Genome Sequence of alkane-degrading Bacterium Alcanivorax balearicus MACL04.</title>
        <authorList>
            <person name="Lai Q."/>
            <person name="Shao Z."/>
        </authorList>
    </citation>
    <scope>NUCLEOTIDE SEQUENCE</scope>
    <source>
        <strain evidence="5">MACL04</strain>
    </source>
</reference>
<evidence type="ECO:0000313" key="5">
    <source>
        <dbReference type="EMBL" id="MCU5782524.1"/>
    </source>
</evidence>
<dbReference type="SUPFAM" id="SSF48695">
    <property type="entry name" value="Multiheme cytochromes"/>
    <property type="match status" value="1"/>
</dbReference>
<dbReference type="Pfam" id="PF13435">
    <property type="entry name" value="Cytochrome_C554"/>
    <property type="match status" value="2"/>
</dbReference>
<dbReference type="Proteomes" id="UP001064106">
    <property type="component" value="Unassembled WGS sequence"/>
</dbReference>
<evidence type="ECO:0000259" key="3">
    <source>
        <dbReference type="Pfam" id="PF09699"/>
    </source>
</evidence>
<dbReference type="Pfam" id="PF09699">
    <property type="entry name" value="Paired_CXXCH_1"/>
    <property type="match status" value="1"/>
</dbReference>
<proteinExistence type="predicted"/>
<feature type="region of interest" description="Disordered" evidence="2">
    <location>
        <begin position="184"/>
        <end position="205"/>
    </location>
</feature>
<comment type="caution">
    <text evidence="5">The sequence shown here is derived from an EMBL/GenBank/DDBJ whole genome shotgun (WGS) entry which is preliminary data.</text>
</comment>
<accession>A0ABT2QYC4</accession>